<evidence type="ECO:0000256" key="13">
    <source>
        <dbReference type="ARBA" id="ARBA00023053"/>
    </source>
</evidence>
<organism evidence="21 22">
    <name type="scientific">Anaerosolibacter carboniphilus</name>
    <dbReference type="NCBI Taxonomy" id="1417629"/>
    <lineage>
        <taxon>Bacteria</taxon>
        <taxon>Bacillati</taxon>
        <taxon>Bacillota</taxon>
        <taxon>Clostridia</taxon>
        <taxon>Peptostreptococcales</taxon>
        <taxon>Thermotaleaceae</taxon>
        <taxon>Anaerosolibacter</taxon>
    </lineage>
</organism>
<dbReference type="GO" id="GO:0009086">
    <property type="term" value="P:methionine biosynthetic process"/>
    <property type="evidence" value="ECO:0007669"/>
    <property type="project" value="UniProtKB-KW"/>
</dbReference>
<feature type="binding site" evidence="17">
    <location>
        <position position="190"/>
    </location>
    <ligand>
        <name>L-homoserine</name>
        <dbReference type="ChEBI" id="CHEBI:57476"/>
    </ligand>
</feature>
<dbReference type="Proteomes" id="UP000579281">
    <property type="component" value="Unassembled WGS sequence"/>
</dbReference>
<evidence type="ECO:0000256" key="9">
    <source>
        <dbReference type="ARBA" id="ARBA00022723"/>
    </source>
</evidence>
<keyword evidence="13" id="KW-0915">Sodium</keyword>
<dbReference type="Pfam" id="PF00742">
    <property type="entry name" value="Homoserine_dh"/>
    <property type="match status" value="1"/>
</dbReference>
<dbReference type="EMBL" id="JACHEN010000009">
    <property type="protein sequence ID" value="MBB6215760.1"/>
    <property type="molecule type" value="Genomic_DNA"/>
</dbReference>
<dbReference type="EC" id="1.1.1.3" evidence="5 18"/>
<dbReference type="Gene3D" id="3.40.50.720">
    <property type="entry name" value="NAD(P)-binding Rossmann-like Domain"/>
    <property type="match status" value="1"/>
</dbReference>
<sequence>MGKIKIGLMGFGTVGSGVWKIIQENRDKIIENCGYEIEVSKILVQDLAKKRDDAIAKEMFTDNPTDILEDENIEIIIEVMGGIEPAKEYILEAIKRRKHVVTANKALLASHGGVLMKAAKEANVKLLYEASVAGGIPIIHAIKESLSANRINRIMGILNGTTNYILTKMTSEKMEFETVLKEAQGKGYAEADPTSDVGGYDAAYKLTILARLAFGIDVKIEDVYREGITNITPIDIEYATELGYVIKLLAIAKEVNGEIELKVHPTFIPKEHPLAAVGDAFNAVYVKGNAVGELMFYGKGAGDLPTGSAVVGDIISIIREGKHQNKRVSEKNEKNQNRIKDMGSNQGEYYVRLLIKDYPGVLGKIASLFGKYNVSLSSVIQKGKEEPAVSLVFITHDTVELNVQYALTDIAKLPEVIRIANLIRVENV</sequence>
<evidence type="ECO:0000256" key="2">
    <source>
        <dbReference type="ARBA" id="ARBA00005056"/>
    </source>
</evidence>
<keyword evidence="11 18" id="KW-0560">Oxidoreductase</keyword>
<reference evidence="21 22" key="1">
    <citation type="submission" date="2020-08" db="EMBL/GenBank/DDBJ databases">
        <title>Genomic Encyclopedia of Type Strains, Phase IV (KMG-IV): sequencing the most valuable type-strain genomes for metagenomic binning, comparative biology and taxonomic classification.</title>
        <authorList>
            <person name="Goeker M."/>
        </authorList>
    </citation>
    <scope>NUCLEOTIDE SEQUENCE [LARGE SCALE GENOMIC DNA]</scope>
    <source>
        <strain evidence="21 22">DSM 103526</strain>
    </source>
</reference>
<keyword evidence="7 18" id="KW-0028">Amino-acid biosynthesis</keyword>
<evidence type="ECO:0000256" key="19">
    <source>
        <dbReference type="RuleBase" id="RU004171"/>
    </source>
</evidence>
<dbReference type="RefSeq" id="WP_184310310.1">
    <property type="nucleotide sequence ID" value="NZ_JACHEN010000009.1"/>
</dbReference>
<dbReference type="NCBIfam" id="NF004976">
    <property type="entry name" value="PRK06349.1"/>
    <property type="match status" value="1"/>
</dbReference>
<comment type="cofactor">
    <cofactor evidence="1">
        <name>a metal cation</name>
        <dbReference type="ChEBI" id="CHEBI:25213"/>
    </cofactor>
</comment>
<comment type="similarity">
    <text evidence="4 19">Belongs to the homoserine dehydrogenase family.</text>
</comment>
<feature type="binding site" evidence="17">
    <location>
        <position position="105"/>
    </location>
    <ligand>
        <name>NADPH</name>
        <dbReference type="ChEBI" id="CHEBI:57783"/>
    </ligand>
</feature>
<dbReference type="GO" id="GO:0046872">
    <property type="term" value="F:metal ion binding"/>
    <property type="evidence" value="ECO:0007669"/>
    <property type="project" value="UniProtKB-KW"/>
</dbReference>
<dbReference type="Pfam" id="PF03447">
    <property type="entry name" value="NAD_binding_3"/>
    <property type="match status" value="1"/>
</dbReference>
<comment type="caution">
    <text evidence="21">The sequence shown here is derived from an EMBL/GenBank/DDBJ whole genome shotgun (WGS) entry which is preliminary data.</text>
</comment>
<comment type="pathway">
    <text evidence="2 18">Amino-acid biosynthesis; L-threonine biosynthesis; L-threonine from L-aspartate: step 3/5.</text>
</comment>
<keyword evidence="14 18" id="KW-0486">Methionine biosynthesis</keyword>
<dbReference type="Pfam" id="PF01842">
    <property type="entry name" value="ACT"/>
    <property type="match status" value="1"/>
</dbReference>
<proteinExistence type="inferred from homology"/>
<feature type="binding site" evidence="17">
    <location>
        <begin position="9"/>
        <end position="16"/>
    </location>
    <ligand>
        <name>NADP(+)</name>
        <dbReference type="ChEBI" id="CHEBI:58349"/>
    </ligand>
</feature>
<dbReference type="AlphaFoldDB" id="A0A841KUR9"/>
<dbReference type="PIRSF" id="PIRSF000098">
    <property type="entry name" value="Homoser_dehydrog"/>
    <property type="match status" value="1"/>
</dbReference>
<feature type="active site" description="Proton donor" evidence="16">
    <location>
        <position position="205"/>
    </location>
</feature>
<evidence type="ECO:0000256" key="11">
    <source>
        <dbReference type="ARBA" id="ARBA00023002"/>
    </source>
</evidence>
<keyword evidence="12" id="KW-0520">NAD</keyword>
<dbReference type="SUPFAM" id="SSF55021">
    <property type="entry name" value="ACT-like"/>
    <property type="match status" value="1"/>
</dbReference>
<dbReference type="CDD" id="cd04881">
    <property type="entry name" value="ACT_HSDH-Hom"/>
    <property type="match status" value="1"/>
</dbReference>
<evidence type="ECO:0000256" key="6">
    <source>
        <dbReference type="ARBA" id="ARBA00013376"/>
    </source>
</evidence>
<name>A0A841KUR9_9FIRM</name>
<evidence type="ECO:0000256" key="18">
    <source>
        <dbReference type="RuleBase" id="RU000579"/>
    </source>
</evidence>
<keyword evidence="22" id="KW-1185">Reference proteome</keyword>
<dbReference type="InterPro" id="IPR036291">
    <property type="entry name" value="NAD(P)-bd_dom_sf"/>
</dbReference>
<dbReference type="GO" id="GO:0050661">
    <property type="term" value="F:NADP binding"/>
    <property type="evidence" value="ECO:0007669"/>
    <property type="project" value="InterPro"/>
</dbReference>
<dbReference type="InterPro" id="IPR002912">
    <property type="entry name" value="ACT_dom"/>
</dbReference>
<keyword evidence="10 17" id="KW-0521">NADP</keyword>
<evidence type="ECO:0000256" key="4">
    <source>
        <dbReference type="ARBA" id="ARBA00006753"/>
    </source>
</evidence>
<dbReference type="PANTHER" id="PTHR43331:SF1">
    <property type="entry name" value="HOMOSERINE DEHYDROGENASE"/>
    <property type="match status" value="1"/>
</dbReference>
<dbReference type="InterPro" id="IPR001342">
    <property type="entry name" value="HDH_cat"/>
</dbReference>
<gene>
    <name evidence="21" type="ORF">HNQ80_001849</name>
</gene>
<comment type="catalytic activity">
    <reaction evidence="15">
        <text>L-homoserine + NADP(+) = L-aspartate 4-semialdehyde + NADPH + H(+)</text>
        <dbReference type="Rhea" id="RHEA:15761"/>
        <dbReference type="ChEBI" id="CHEBI:15378"/>
        <dbReference type="ChEBI" id="CHEBI:57476"/>
        <dbReference type="ChEBI" id="CHEBI:57783"/>
        <dbReference type="ChEBI" id="CHEBI:58349"/>
        <dbReference type="ChEBI" id="CHEBI:537519"/>
        <dbReference type="EC" id="1.1.1.3"/>
    </reaction>
    <physiologicalReaction direction="right-to-left" evidence="15">
        <dbReference type="Rhea" id="RHEA:15763"/>
    </physiologicalReaction>
</comment>
<dbReference type="GO" id="GO:0009088">
    <property type="term" value="P:threonine biosynthetic process"/>
    <property type="evidence" value="ECO:0007669"/>
    <property type="project" value="UniProtKB-UniPathway"/>
</dbReference>
<dbReference type="PROSITE" id="PS51671">
    <property type="entry name" value="ACT"/>
    <property type="match status" value="1"/>
</dbReference>
<evidence type="ECO:0000256" key="17">
    <source>
        <dbReference type="PIRSR" id="PIRSR000098-2"/>
    </source>
</evidence>
<evidence type="ECO:0000313" key="21">
    <source>
        <dbReference type="EMBL" id="MBB6215760.1"/>
    </source>
</evidence>
<evidence type="ECO:0000259" key="20">
    <source>
        <dbReference type="PROSITE" id="PS51671"/>
    </source>
</evidence>
<feature type="domain" description="ACT" evidence="20">
    <location>
        <begin position="350"/>
        <end position="428"/>
    </location>
</feature>
<dbReference type="SUPFAM" id="SSF51735">
    <property type="entry name" value="NAD(P)-binding Rossmann-fold domains"/>
    <property type="match status" value="1"/>
</dbReference>
<protein>
    <recommendedName>
        <fullName evidence="6 18">Homoserine dehydrogenase</fullName>
        <ecNumber evidence="5 18">1.1.1.3</ecNumber>
    </recommendedName>
</protein>
<dbReference type="UniPathway" id="UPA00051">
    <property type="reaction ID" value="UER00465"/>
</dbReference>
<evidence type="ECO:0000256" key="10">
    <source>
        <dbReference type="ARBA" id="ARBA00022857"/>
    </source>
</evidence>
<dbReference type="FunFam" id="3.40.50.720:FF:000062">
    <property type="entry name" value="Homoserine dehydrogenase"/>
    <property type="match status" value="1"/>
</dbReference>
<evidence type="ECO:0000256" key="12">
    <source>
        <dbReference type="ARBA" id="ARBA00023027"/>
    </source>
</evidence>
<dbReference type="PANTHER" id="PTHR43331">
    <property type="entry name" value="HOMOSERINE DEHYDROGENASE"/>
    <property type="match status" value="1"/>
</dbReference>
<dbReference type="FunFam" id="3.30.360.10:FF:000005">
    <property type="entry name" value="Homoserine dehydrogenase"/>
    <property type="match status" value="1"/>
</dbReference>
<evidence type="ECO:0000256" key="8">
    <source>
        <dbReference type="ARBA" id="ARBA00022697"/>
    </source>
</evidence>
<evidence type="ECO:0000256" key="16">
    <source>
        <dbReference type="PIRSR" id="PIRSR000098-1"/>
    </source>
</evidence>
<evidence type="ECO:0000256" key="15">
    <source>
        <dbReference type="ARBA" id="ARBA00048841"/>
    </source>
</evidence>
<accession>A0A841KUR9</accession>
<evidence type="ECO:0000256" key="14">
    <source>
        <dbReference type="ARBA" id="ARBA00023167"/>
    </source>
</evidence>
<evidence type="ECO:0000256" key="3">
    <source>
        <dbReference type="ARBA" id="ARBA00005062"/>
    </source>
</evidence>
<dbReference type="InterPro" id="IPR016204">
    <property type="entry name" value="HDH"/>
</dbReference>
<dbReference type="GO" id="GO:0004412">
    <property type="term" value="F:homoserine dehydrogenase activity"/>
    <property type="evidence" value="ECO:0007669"/>
    <property type="project" value="UniProtKB-EC"/>
</dbReference>
<keyword evidence="8 18" id="KW-0791">Threonine biosynthesis</keyword>
<keyword evidence="9" id="KW-0479">Metal-binding</keyword>
<dbReference type="SUPFAM" id="SSF55347">
    <property type="entry name" value="Glyceraldehyde-3-phosphate dehydrogenase-like, C-terminal domain"/>
    <property type="match status" value="1"/>
</dbReference>
<dbReference type="Gene3D" id="3.30.360.10">
    <property type="entry name" value="Dihydrodipicolinate Reductase, domain 2"/>
    <property type="match status" value="1"/>
</dbReference>
<dbReference type="UniPathway" id="UPA00050">
    <property type="reaction ID" value="UER00063"/>
</dbReference>
<evidence type="ECO:0000256" key="5">
    <source>
        <dbReference type="ARBA" id="ARBA00013213"/>
    </source>
</evidence>
<dbReference type="Gene3D" id="3.30.70.260">
    <property type="match status" value="1"/>
</dbReference>
<dbReference type="InterPro" id="IPR045865">
    <property type="entry name" value="ACT-like_dom_sf"/>
</dbReference>
<dbReference type="PROSITE" id="PS01042">
    <property type="entry name" value="HOMOSER_DHGENASE"/>
    <property type="match status" value="1"/>
</dbReference>
<comment type="pathway">
    <text evidence="3 18">Amino-acid biosynthesis; L-methionine biosynthesis via de novo pathway; L-homoserine from L-aspartate: step 3/3.</text>
</comment>
<evidence type="ECO:0000313" key="22">
    <source>
        <dbReference type="Proteomes" id="UP000579281"/>
    </source>
</evidence>
<dbReference type="InterPro" id="IPR005106">
    <property type="entry name" value="Asp/hSer_DH_NAD-bd"/>
</dbReference>
<evidence type="ECO:0000256" key="1">
    <source>
        <dbReference type="ARBA" id="ARBA00001920"/>
    </source>
</evidence>
<dbReference type="InterPro" id="IPR019811">
    <property type="entry name" value="HDH_CS"/>
</dbReference>
<evidence type="ECO:0000256" key="7">
    <source>
        <dbReference type="ARBA" id="ARBA00022605"/>
    </source>
</evidence>